<accession>A0A921KCI7</accession>
<dbReference type="NCBIfam" id="TIGR01683">
    <property type="entry name" value="thiS"/>
    <property type="match status" value="1"/>
</dbReference>
<dbReference type="EMBL" id="DYWT01000076">
    <property type="protein sequence ID" value="HJF31046.1"/>
    <property type="molecule type" value="Genomic_DNA"/>
</dbReference>
<evidence type="ECO:0000313" key="1">
    <source>
        <dbReference type="EMBL" id="HJF31046.1"/>
    </source>
</evidence>
<gene>
    <name evidence="1" type="primary">thiS</name>
    <name evidence="1" type="ORF">K8V56_04605</name>
</gene>
<comment type="caution">
    <text evidence="1">The sequence shown here is derived from an EMBL/GenBank/DDBJ whole genome shotgun (WGS) entry which is preliminary data.</text>
</comment>
<dbReference type="Pfam" id="PF02597">
    <property type="entry name" value="ThiS"/>
    <property type="match status" value="1"/>
</dbReference>
<dbReference type="CDD" id="cd00565">
    <property type="entry name" value="Ubl_ThiS"/>
    <property type="match status" value="1"/>
</dbReference>
<reference evidence="1" key="1">
    <citation type="journal article" date="2021" name="PeerJ">
        <title>Extensive microbial diversity within the chicken gut microbiome revealed by metagenomics and culture.</title>
        <authorList>
            <person name="Gilroy R."/>
            <person name="Ravi A."/>
            <person name="Getino M."/>
            <person name="Pursley I."/>
            <person name="Horton D.L."/>
            <person name="Alikhan N.F."/>
            <person name="Baker D."/>
            <person name="Gharbi K."/>
            <person name="Hall N."/>
            <person name="Watson M."/>
            <person name="Adriaenssens E.M."/>
            <person name="Foster-Nyarko E."/>
            <person name="Jarju S."/>
            <person name="Secka A."/>
            <person name="Antonio M."/>
            <person name="Oren A."/>
            <person name="Chaudhuri R.R."/>
            <person name="La Ragione R."/>
            <person name="Hildebrand F."/>
            <person name="Pallen M.J."/>
        </authorList>
    </citation>
    <scope>NUCLEOTIDE SEQUENCE</scope>
    <source>
        <strain evidence="1">CHK171-7178</strain>
    </source>
</reference>
<dbReference type="PANTHER" id="PTHR34472">
    <property type="entry name" value="SULFUR CARRIER PROTEIN THIS"/>
    <property type="match status" value="1"/>
</dbReference>
<sequence length="68" mass="7806">MKRTIELNGSPYEMPAEVESVQGLLRHLELEERIVIIEMNRDILAKDGYDKPINDRDQIEIIHFVGGG</sequence>
<dbReference type="Proteomes" id="UP000698173">
    <property type="component" value="Unassembled WGS sequence"/>
</dbReference>
<dbReference type="PANTHER" id="PTHR34472:SF1">
    <property type="entry name" value="SULFUR CARRIER PROTEIN THIS"/>
    <property type="match status" value="1"/>
</dbReference>
<reference evidence="1" key="2">
    <citation type="submission" date="2021-09" db="EMBL/GenBank/DDBJ databases">
        <authorList>
            <person name="Gilroy R."/>
        </authorList>
    </citation>
    <scope>NUCLEOTIDE SEQUENCE</scope>
    <source>
        <strain evidence="1">CHK171-7178</strain>
    </source>
</reference>
<organism evidence="1 2">
    <name type="scientific">Sporosarcina psychrophila</name>
    <name type="common">Bacillus psychrophilus</name>
    <dbReference type="NCBI Taxonomy" id="1476"/>
    <lineage>
        <taxon>Bacteria</taxon>
        <taxon>Bacillati</taxon>
        <taxon>Bacillota</taxon>
        <taxon>Bacilli</taxon>
        <taxon>Bacillales</taxon>
        <taxon>Caryophanaceae</taxon>
        <taxon>Sporosarcina</taxon>
    </lineage>
</organism>
<dbReference type="InterPro" id="IPR016155">
    <property type="entry name" value="Mopterin_synth/thiamin_S_b"/>
</dbReference>
<dbReference type="SUPFAM" id="SSF54285">
    <property type="entry name" value="MoaD/ThiS"/>
    <property type="match status" value="1"/>
</dbReference>
<dbReference type="AlphaFoldDB" id="A0A921KCI7"/>
<dbReference type="InterPro" id="IPR010035">
    <property type="entry name" value="Thi_S"/>
</dbReference>
<dbReference type="InterPro" id="IPR012675">
    <property type="entry name" value="Beta-grasp_dom_sf"/>
</dbReference>
<dbReference type="Gene3D" id="3.10.20.30">
    <property type="match status" value="1"/>
</dbReference>
<name>A0A921KCI7_SPOPS</name>
<proteinExistence type="predicted"/>
<protein>
    <submittedName>
        <fullName evidence="1">Sulfur carrier protein ThiS</fullName>
    </submittedName>
</protein>
<evidence type="ECO:0000313" key="2">
    <source>
        <dbReference type="Proteomes" id="UP000698173"/>
    </source>
</evidence>
<dbReference type="InterPro" id="IPR003749">
    <property type="entry name" value="ThiS/MoaD-like"/>
</dbReference>